<dbReference type="EMBL" id="JARK01001416">
    <property type="protein sequence ID" value="EYC05825.1"/>
    <property type="molecule type" value="Genomic_DNA"/>
</dbReference>
<organism evidence="2 3">
    <name type="scientific">Ancylostoma ceylanicum</name>
    <dbReference type="NCBI Taxonomy" id="53326"/>
    <lineage>
        <taxon>Eukaryota</taxon>
        <taxon>Metazoa</taxon>
        <taxon>Ecdysozoa</taxon>
        <taxon>Nematoda</taxon>
        <taxon>Chromadorea</taxon>
        <taxon>Rhabditida</taxon>
        <taxon>Rhabditina</taxon>
        <taxon>Rhabditomorpha</taxon>
        <taxon>Strongyloidea</taxon>
        <taxon>Ancylostomatidae</taxon>
        <taxon>Ancylostomatinae</taxon>
        <taxon>Ancylostoma</taxon>
    </lineage>
</organism>
<gene>
    <name evidence="2" type="primary">Acey_s0080.g1381</name>
    <name evidence="2" type="ORF">Y032_0080g1381</name>
</gene>
<feature type="compositionally biased region" description="Polar residues" evidence="1">
    <location>
        <begin position="1"/>
        <end position="12"/>
    </location>
</feature>
<evidence type="ECO:0000313" key="3">
    <source>
        <dbReference type="Proteomes" id="UP000024635"/>
    </source>
</evidence>
<keyword evidence="3" id="KW-1185">Reference proteome</keyword>
<comment type="caution">
    <text evidence="2">The sequence shown here is derived from an EMBL/GenBank/DDBJ whole genome shotgun (WGS) entry which is preliminary data.</text>
</comment>
<protein>
    <submittedName>
        <fullName evidence="2">Uncharacterized protein</fullName>
    </submittedName>
</protein>
<reference evidence="3" key="1">
    <citation type="journal article" date="2015" name="Nat. Genet.">
        <title>The genome and transcriptome of the zoonotic hookworm Ancylostoma ceylanicum identify infection-specific gene families.</title>
        <authorList>
            <person name="Schwarz E.M."/>
            <person name="Hu Y."/>
            <person name="Antoshechkin I."/>
            <person name="Miller M.M."/>
            <person name="Sternberg P.W."/>
            <person name="Aroian R.V."/>
        </authorList>
    </citation>
    <scope>NUCLEOTIDE SEQUENCE</scope>
    <source>
        <strain evidence="3">HY135</strain>
    </source>
</reference>
<sequence length="82" mass="9395">MLVSSDTRSGDQGSRRRRAANSEESRMPRATKDELSDAQFEKVLMAMVEQMHLQHEELKKLFAALAFRETPSRRSARIDTIS</sequence>
<accession>A0A016TSQ3</accession>
<evidence type="ECO:0000313" key="2">
    <source>
        <dbReference type="EMBL" id="EYC05825.1"/>
    </source>
</evidence>
<proteinExistence type="predicted"/>
<feature type="region of interest" description="Disordered" evidence="1">
    <location>
        <begin position="1"/>
        <end position="35"/>
    </location>
</feature>
<dbReference type="AlphaFoldDB" id="A0A016TSQ3"/>
<feature type="compositionally biased region" description="Basic and acidic residues" evidence="1">
    <location>
        <begin position="20"/>
        <end position="35"/>
    </location>
</feature>
<dbReference type="Proteomes" id="UP000024635">
    <property type="component" value="Unassembled WGS sequence"/>
</dbReference>
<evidence type="ECO:0000256" key="1">
    <source>
        <dbReference type="SAM" id="MobiDB-lite"/>
    </source>
</evidence>
<name>A0A016TSQ3_9BILA</name>